<feature type="region of interest" description="Disordered" evidence="1">
    <location>
        <begin position="220"/>
        <end position="277"/>
    </location>
</feature>
<feature type="compositionally biased region" description="Low complexity" evidence="1">
    <location>
        <begin position="249"/>
        <end position="277"/>
    </location>
</feature>
<dbReference type="EMBL" id="RAWB01000099">
    <property type="protein sequence ID" value="RKH61222.1"/>
    <property type="molecule type" value="Genomic_DNA"/>
</dbReference>
<evidence type="ECO:0000313" key="3">
    <source>
        <dbReference type="Proteomes" id="UP000272888"/>
    </source>
</evidence>
<protein>
    <submittedName>
        <fullName evidence="2">Uncharacterized protein</fullName>
    </submittedName>
</protein>
<gene>
    <name evidence="2" type="ORF">D7V93_12035</name>
</gene>
<evidence type="ECO:0000313" key="2">
    <source>
        <dbReference type="EMBL" id="RKH61222.1"/>
    </source>
</evidence>
<sequence length="277" mass="29377">MRGRRMYVIGGLLGLLGLLAPREALCWPVDQALTLEPGKERFVKLTAVDWVEVADPSVVSAEALSASGELLLTPTPKGAGVTDLLLYAEGRFAVWRIMVGPIELQNVEPLIAAAKKACPGLKATQGVESSLTVTVGSTACRKSLRELLRTQAFLARDLDVTFDVTQLQEQLEDFAAGMPPGLSVRYSGAGLVLSGKTDRAGHRKALWELFRRGVGRVPLEDRAEVEAPPKPETSPADQAAQDATVSDVPAPDAGTPDAGAKPVKGKAKPAVPGKKQR</sequence>
<organism evidence="2 3">
    <name type="scientific">Corallococcus llansteffanensis</name>
    <dbReference type="NCBI Taxonomy" id="2316731"/>
    <lineage>
        <taxon>Bacteria</taxon>
        <taxon>Pseudomonadati</taxon>
        <taxon>Myxococcota</taxon>
        <taxon>Myxococcia</taxon>
        <taxon>Myxococcales</taxon>
        <taxon>Cystobacterineae</taxon>
        <taxon>Myxococcaceae</taxon>
        <taxon>Corallococcus</taxon>
    </lineage>
</organism>
<feature type="compositionally biased region" description="Basic and acidic residues" evidence="1">
    <location>
        <begin position="220"/>
        <end position="229"/>
    </location>
</feature>
<dbReference type="RefSeq" id="WP_120643532.1">
    <property type="nucleotide sequence ID" value="NZ_RAWB01000099.1"/>
</dbReference>
<name>A0A3A8Q8Z3_9BACT</name>
<comment type="caution">
    <text evidence="2">The sequence shown here is derived from an EMBL/GenBank/DDBJ whole genome shotgun (WGS) entry which is preliminary data.</text>
</comment>
<reference evidence="3" key="1">
    <citation type="submission" date="2018-09" db="EMBL/GenBank/DDBJ databases">
        <authorList>
            <person name="Livingstone P.G."/>
            <person name="Whitworth D.E."/>
        </authorList>
    </citation>
    <scope>NUCLEOTIDE SEQUENCE [LARGE SCALE GENOMIC DNA]</scope>
    <source>
        <strain evidence="3">CA051B</strain>
    </source>
</reference>
<evidence type="ECO:0000256" key="1">
    <source>
        <dbReference type="SAM" id="MobiDB-lite"/>
    </source>
</evidence>
<keyword evidence="3" id="KW-1185">Reference proteome</keyword>
<accession>A0A3A8Q8Z3</accession>
<dbReference type="Proteomes" id="UP000272888">
    <property type="component" value="Unassembled WGS sequence"/>
</dbReference>
<dbReference type="AlphaFoldDB" id="A0A3A8Q8Z3"/>
<proteinExistence type="predicted"/>